<dbReference type="Proteomes" id="UP000510686">
    <property type="component" value="Chromosome 3"/>
</dbReference>
<keyword evidence="2" id="KW-1185">Reference proteome</keyword>
<proteinExistence type="predicted"/>
<gene>
    <name evidence="1" type="ORF">G6M90_00g065080</name>
</gene>
<evidence type="ECO:0000313" key="1">
    <source>
        <dbReference type="EMBL" id="QLI69371.1"/>
    </source>
</evidence>
<name>A0A7D5UYA8_9HYPO</name>
<dbReference type="RefSeq" id="XP_065986786.1">
    <property type="nucleotide sequence ID" value="XM_066130793.1"/>
</dbReference>
<protein>
    <submittedName>
        <fullName evidence="1">Uncharacterized protein</fullName>
    </submittedName>
</protein>
<organism evidence="1 2">
    <name type="scientific">Metarhizium brunneum</name>
    <dbReference type="NCBI Taxonomy" id="500148"/>
    <lineage>
        <taxon>Eukaryota</taxon>
        <taxon>Fungi</taxon>
        <taxon>Dikarya</taxon>
        <taxon>Ascomycota</taxon>
        <taxon>Pezizomycotina</taxon>
        <taxon>Sordariomycetes</taxon>
        <taxon>Hypocreomycetidae</taxon>
        <taxon>Hypocreales</taxon>
        <taxon>Clavicipitaceae</taxon>
        <taxon>Metarhizium</taxon>
    </lineage>
</organism>
<dbReference type="EMBL" id="CP058934">
    <property type="protein sequence ID" value="QLI69371.1"/>
    <property type="molecule type" value="Genomic_DNA"/>
</dbReference>
<sequence>MSFRCHIQELKDENDLIKIDEEVDLDLELAVIVLKSPVGAVIYKSDPMVPVTAWAVMQAAEVLSLRQAAALPIRMAWNLFRSHDLWFILRVDEPKLHTLNTDMRTLSKKVGHTVFTSELGFCIPLSVFCQRRC</sequence>
<dbReference type="AlphaFoldDB" id="A0A7D5UYA8"/>
<accession>A0A7D5UYA8</accession>
<dbReference type="Gene3D" id="3.40.1670.10">
    <property type="entry name" value="UbiD C-terminal domain-like"/>
    <property type="match status" value="1"/>
</dbReference>
<evidence type="ECO:0000313" key="2">
    <source>
        <dbReference type="Proteomes" id="UP000510686"/>
    </source>
</evidence>
<dbReference type="KEGG" id="mbrn:90967866"/>
<reference evidence="1 2" key="1">
    <citation type="submission" date="2020-07" db="EMBL/GenBank/DDBJ databases">
        <title>Telomere length de novo assembly of all 7 chromosomes of the fungus, Metarhizium brunneum, using a novel assembly pipeline.</title>
        <authorList>
            <person name="Saud z."/>
            <person name="Kortsinoglou A."/>
            <person name="Kouvelis V.N."/>
            <person name="Butt T.M."/>
        </authorList>
    </citation>
    <scope>NUCLEOTIDE SEQUENCE [LARGE SCALE GENOMIC DNA]</scope>
    <source>
        <strain evidence="1 2">4556</strain>
    </source>
</reference>
<dbReference type="GeneID" id="90967866"/>